<dbReference type="InterPro" id="IPR013083">
    <property type="entry name" value="Znf_RING/FYVE/PHD"/>
</dbReference>
<dbReference type="GO" id="GO:0004842">
    <property type="term" value="F:ubiquitin-protein transferase activity"/>
    <property type="evidence" value="ECO:0007669"/>
    <property type="project" value="InterPro"/>
</dbReference>
<accession>A0AAD6NLV5</accession>
<evidence type="ECO:0000256" key="2">
    <source>
        <dbReference type="ARBA" id="ARBA00022771"/>
    </source>
</evidence>
<protein>
    <recommendedName>
        <fullName evidence="11">RING-type domain-containing protein</fullName>
    </recommendedName>
</protein>
<dbReference type="GO" id="GO:0016567">
    <property type="term" value="P:protein ubiquitination"/>
    <property type="evidence" value="ECO:0007669"/>
    <property type="project" value="InterPro"/>
</dbReference>
<keyword evidence="2 4" id="KW-0863">Zinc-finger</keyword>
<organism evidence="9 10">
    <name type="scientific">Drechslerella dactyloides</name>
    <name type="common">Nematode-trapping fungus</name>
    <name type="synonym">Arthrobotrys dactyloides</name>
    <dbReference type="NCBI Taxonomy" id="74499"/>
    <lineage>
        <taxon>Eukaryota</taxon>
        <taxon>Fungi</taxon>
        <taxon>Dikarya</taxon>
        <taxon>Ascomycota</taxon>
        <taxon>Pezizomycotina</taxon>
        <taxon>Orbiliomycetes</taxon>
        <taxon>Orbiliales</taxon>
        <taxon>Orbiliaceae</taxon>
        <taxon>Drechslerella</taxon>
    </lineage>
</organism>
<keyword evidence="3" id="KW-0862">Zinc</keyword>
<feature type="compositionally biased region" description="Polar residues" evidence="6">
    <location>
        <begin position="55"/>
        <end position="64"/>
    </location>
</feature>
<dbReference type="SUPFAM" id="SSF57850">
    <property type="entry name" value="RING/U-box"/>
    <property type="match status" value="1"/>
</dbReference>
<sequence length="1045" mass="117198">MSGYMFMTGSPFLQDITKQDKETAAQIAAAQLALAGRKASIMLGEDVPDAEPVTRTATASTKGSTDSEEAPPFKRGFGSIFQHRRRKRSKDIKPDSASTASRFDLLSSFRPSSPISFAGLRSNSLIPPDAIRPTSPTSLRVVSPVPGELPEIRTSLDSTPSIHSAHLFNVDTPEPKTNLSAIDILVGGLESIPPRPPPKSYVSAFIPNPKEDPIMSSLSPTTIVKTSNQRPMSPGSSSISHTQLPPLQTRSDSIFSASGSERQMSIGSEEPEMERLRKGSESSEFDGEKDKKRQHWLVPSSPHTNIIDEKLYNELPLDLSEVPLDPGPGPSTAAAAPRPEKDPAMFAQRADSDDEYSSPPPPFEEEETIPKPEFSENLKEHLRGSDLAGNWWRLYAPPPELSYVPESTPIELLNLYNDEQLEFDIRRIQGLPPVDPDAELQAVPRSKRSDSTEESCACSDDISYNSHRASTHTAEGTIFSRRSVATTATSVSDAGAPENASPISPTQPSAAAMARWTAFSKWGPSIRDSLPAYSPMRESFMNMNPLSPNPLNQRKNENGCAMCMEDLSVRRTVIIDCQHKFCTACLRSIVLASLNDEISFPPKCCTTRIPVRAIRAVCNLSEQAAVNHKIREYSQDPADRIYCPSSACGRFIPPEPLHDFRSKCLVCQFCQAKVCPTCRGRAHAEGAVCPKEEQELCTGCEMSGDNCLCKFDEEGLMDWGKTRLYESGNLDELDRQAGEIHSATHGHVQPSMADMGMGIGMRRDFERKVSWEQLAAEESLRNKRDKEKQERKRKEEAQITDLSKRYDKLMKQLENLLEAQSTLMEQRLELVRAGLMAGHEEGEAQLEAILAEEDETLEARLAERAIDLESRLDEELKQLDAKFEEEEDDIIIILTRQHRGKPNRDERIKSAVDRLKLQQSEEKQDVKSQYSTQLSDLRKTVISEIEQIKQEIIQQRQADLEGQYEEWHEAARREYADEKWFAAVREIRKEHLAIQFEAQKDECRRKKLEAELEESFKLAMMLEMEDERDKVYSSGRQSHLKMPMF</sequence>
<dbReference type="AlphaFoldDB" id="A0AAD6NLV5"/>
<dbReference type="InterPro" id="IPR031127">
    <property type="entry name" value="E3_UB_ligase_RBR"/>
</dbReference>
<gene>
    <name evidence="9" type="ORF">Dda_1500</name>
</gene>
<dbReference type="InterPro" id="IPR017896">
    <property type="entry name" value="4Fe4S_Fe-S-bd"/>
</dbReference>
<keyword evidence="5" id="KW-0175">Coiled coil</keyword>
<feature type="region of interest" description="Disordered" evidence="6">
    <location>
        <begin position="226"/>
        <end position="303"/>
    </location>
</feature>
<feature type="region of interest" description="Disordered" evidence="6">
    <location>
        <begin position="432"/>
        <end position="456"/>
    </location>
</feature>
<evidence type="ECO:0000313" key="10">
    <source>
        <dbReference type="Proteomes" id="UP001221413"/>
    </source>
</evidence>
<dbReference type="GO" id="GO:0008270">
    <property type="term" value="F:zinc ion binding"/>
    <property type="evidence" value="ECO:0007669"/>
    <property type="project" value="UniProtKB-KW"/>
</dbReference>
<feature type="region of interest" description="Disordered" evidence="6">
    <location>
        <begin position="778"/>
        <end position="797"/>
    </location>
</feature>
<evidence type="ECO:0008006" key="11">
    <source>
        <dbReference type="Google" id="ProtNLM"/>
    </source>
</evidence>
<dbReference type="InterPro" id="IPR001841">
    <property type="entry name" value="Znf_RING"/>
</dbReference>
<evidence type="ECO:0000259" key="7">
    <source>
        <dbReference type="PROSITE" id="PS50089"/>
    </source>
</evidence>
<evidence type="ECO:0000256" key="3">
    <source>
        <dbReference type="ARBA" id="ARBA00022833"/>
    </source>
</evidence>
<feature type="region of interest" description="Disordered" evidence="6">
    <location>
        <begin position="489"/>
        <end position="508"/>
    </location>
</feature>
<dbReference type="PROSITE" id="PS51379">
    <property type="entry name" value="4FE4S_FER_2"/>
    <property type="match status" value="1"/>
</dbReference>
<keyword evidence="1" id="KW-0479">Metal-binding</keyword>
<feature type="domain" description="RING-type" evidence="7">
    <location>
        <begin position="560"/>
        <end position="604"/>
    </location>
</feature>
<proteinExistence type="predicted"/>
<dbReference type="PANTHER" id="PTHR11685">
    <property type="entry name" value="RBR FAMILY RING FINGER AND IBR DOMAIN-CONTAINING"/>
    <property type="match status" value="1"/>
</dbReference>
<reference evidence="9" key="1">
    <citation type="submission" date="2023-01" db="EMBL/GenBank/DDBJ databases">
        <title>The chitinases involved in constricting ring structure development in the nematode-trapping fungus Drechslerella dactyloides.</title>
        <authorList>
            <person name="Wang R."/>
            <person name="Zhang L."/>
            <person name="Tang P."/>
            <person name="Li S."/>
            <person name="Liang L."/>
        </authorList>
    </citation>
    <scope>NUCLEOTIDE SEQUENCE</scope>
    <source>
        <strain evidence="9">YMF1.00031</strain>
    </source>
</reference>
<feature type="domain" description="4Fe-4S ferredoxin-type" evidence="8">
    <location>
        <begin position="654"/>
        <end position="686"/>
    </location>
</feature>
<evidence type="ECO:0000256" key="4">
    <source>
        <dbReference type="PROSITE-ProRule" id="PRU00175"/>
    </source>
</evidence>
<evidence type="ECO:0000313" key="9">
    <source>
        <dbReference type="EMBL" id="KAJ6262942.1"/>
    </source>
</evidence>
<feature type="coiled-coil region" evidence="5">
    <location>
        <begin position="993"/>
        <end position="1025"/>
    </location>
</feature>
<feature type="region of interest" description="Disordered" evidence="6">
    <location>
        <begin position="45"/>
        <end position="97"/>
    </location>
</feature>
<dbReference type="InterPro" id="IPR017907">
    <property type="entry name" value="Znf_RING_CS"/>
</dbReference>
<feature type="region of interest" description="Disordered" evidence="6">
    <location>
        <begin position="319"/>
        <end position="370"/>
    </location>
</feature>
<dbReference type="PROSITE" id="PS50089">
    <property type="entry name" value="ZF_RING_2"/>
    <property type="match status" value="1"/>
</dbReference>
<keyword evidence="10" id="KW-1185">Reference proteome</keyword>
<evidence type="ECO:0000256" key="6">
    <source>
        <dbReference type="SAM" id="MobiDB-lite"/>
    </source>
</evidence>
<evidence type="ECO:0000256" key="1">
    <source>
        <dbReference type="ARBA" id="ARBA00022723"/>
    </source>
</evidence>
<feature type="compositionally biased region" description="Basic and acidic residues" evidence="6">
    <location>
        <begin position="273"/>
        <end position="291"/>
    </location>
</feature>
<dbReference type="Gene3D" id="3.30.40.10">
    <property type="entry name" value="Zinc/RING finger domain, C3HC4 (zinc finger)"/>
    <property type="match status" value="1"/>
</dbReference>
<feature type="coiled-coil region" evidence="5">
    <location>
        <begin position="858"/>
        <end position="889"/>
    </location>
</feature>
<dbReference type="Proteomes" id="UP001221413">
    <property type="component" value="Unassembled WGS sequence"/>
</dbReference>
<dbReference type="CDD" id="cd20335">
    <property type="entry name" value="BRcat_RBR"/>
    <property type="match status" value="1"/>
</dbReference>
<name>A0AAD6NLV5_DREDA</name>
<dbReference type="EMBL" id="JAQGDS010000002">
    <property type="protein sequence ID" value="KAJ6262942.1"/>
    <property type="molecule type" value="Genomic_DNA"/>
</dbReference>
<evidence type="ECO:0000259" key="8">
    <source>
        <dbReference type="PROSITE" id="PS51379"/>
    </source>
</evidence>
<comment type="caution">
    <text evidence="9">The sequence shown here is derived from an EMBL/GenBank/DDBJ whole genome shotgun (WGS) entry which is preliminary data.</text>
</comment>
<dbReference type="PROSITE" id="PS00518">
    <property type="entry name" value="ZF_RING_1"/>
    <property type="match status" value="1"/>
</dbReference>
<feature type="compositionally biased region" description="Polar residues" evidence="6">
    <location>
        <begin position="226"/>
        <end position="266"/>
    </location>
</feature>
<evidence type="ECO:0000256" key="5">
    <source>
        <dbReference type="SAM" id="Coils"/>
    </source>
</evidence>